<dbReference type="AlphaFoldDB" id="A0A7W9GPL4"/>
<organism evidence="3 4">
    <name type="scientific">Jiangella mangrovi</name>
    <dbReference type="NCBI Taxonomy" id="1524084"/>
    <lineage>
        <taxon>Bacteria</taxon>
        <taxon>Bacillati</taxon>
        <taxon>Actinomycetota</taxon>
        <taxon>Actinomycetes</taxon>
        <taxon>Jiangellales</taxon>
        <taxon>Jiangellaceae</taxon>
        <taxon>Jiangella</taxon>
    </lineage>
</organism>
<keyword evidence="1" id="KW-1133">Transmembrane helix</keyword>
<feature type="transmembrane region" description="Helical" evidence="1">
    <location>
        <begin position="287"/>
        <end position="305"/>
    </location>
</feature>
<evidence type="ECO:0000313" key="4">
    <source>
        <dbReference type="Proteomes" id="UP000542813"/>
    </source>
</evidence>
<comment type="caution">
    <text evidence="3">The sequence shown here is derived from an EMBL/GenBank/DDBJ whole genome shotgun (WGS) entry which is preliminary data.</text>
</comment>
<keyword evidence="2" id="KW-0732">Signal</keyword>
<dbReference type="Proteomes" id="UP000542813">
    <property type="component" value="Unassembled WGS sequence"/>
</dbReference>
<dbReference type="EMBL" id="JACHMM010000001">
    <property type="protein sequence ID" value="MBB5787695.1"/>
    <property type="molecule type" value="Genomic_DNA"/>
</dbReference>
<keyword evidence="1" id="KW-0472">Membrane</keyword>
<feature type="signal peptide" evidence="2">
    <location>
        <begin position="1"/>
        <end position="25"/>
    </location>
</feature>
<reference evidence="3 4" key="1">
    <citation type="submission" date="2020-08" db="EMBL/GenBank/DDBJ databases">
        <title>Sequencing the genomes of 1000 actinobacteria strains.</title>
        <authorList>
            <person name="Klenk H.-P."/>
        </authorList>
    </citation>
    <scope>NUCLEOTIDE SEQUENCE [LARGE SCALE GENOMIC DNA]</scope>
    <source>
        <strain evidence="3 4">DSM 102122</strain>
    </source>
</reference>
<dbReference type="RefSeq" id="WP_221440832.1">
    <property type="nucleotide sequence ID" value="NZ_JACHMM010000001.1"/>
</dbReference>
<name>A0A7W9GPL4_9ACTN</name>
<proteinExistence type="predicted"/>
<evidence type="ECO:0008006" key="5">
    <source>
        <dbReference type="Google" id="ProtNLM"/>
    </source>
</evidence>
<evidence type="ECO:0000313" key="3">
    <source>
        <dbReference type="EMBL" id="MBB5787695.1"/>
    </source>
</evidence>
<accession>A0A7W9GPL4</accession>
<keyword evidence="1" id="KW-0812">Transmembrane</keyword>
<sequence>MTVLTAAATAAAAALVLAGAAAATADTTVTWGVKPADNGHGSGRPNYAYAVEPGGSLSDALVVTNHDEGELALRVYAADGFTTSSGQLDLRPAGEEPVGVGAWVAVDAGELLLLGPGETAEVPFTLTVPDDATPGDHTGGIVASLLGETNADGITVERRLGSRIHVRVGGELTPSLAVQDLRVDYDGSADPFATGTATVSYTVANTGNARMTAGQTVRVAGPFGLLGTGAEAPDLPELLPGATHEVSVVVDGMRPLVRATATVTLTPRVAGDDATELPPVERSSGGWAVPWSVLVVLALAVALLVRRRFRRPRAVVAVAPA</sequence>
<feature type="chain" id="PRO_5039102336" description="DUF916 domain-containing protein" evidence="2">
    <location>
        <begin position="26"/>
        <end position="321"/>
    </location>
</feature>
<evidence type="ECO:0000256" key="2">
    <source>
        <dbReference type="SAM" id="SignalP"/>
    </source>
</evidence>
<evidence type="ECO:0000256" key="1">
    <source>
        <dbReference type="SAM" id="Phobius"/>
    </source>
</evidence>
<gene>
    <name evidence="3" type="ORF">HD601_002270</name>
</gene>
<protein>
    <recommendedName>
        <fullName evidence="5">DUF916 domain-containing protein</fullName>
    </recommendedName>
</protein>
<keyword evidence="4" id="KW-1185">Reference proteome</keyword>